<evidence type="ECO:0000313" key="2">
    <source>
        <dbReference type="Proteomes" id="UP001232973"/>
    </source>
</evidence>
<organism evidence="1 2">
    <name type="scientific">Alicyclobacillus cycloheptanicus</name>
    <dbReference type="NCBI Taxonomy" id="1457"/>
    <lineage>
        <taxon>Bacteria</taxon>
        <taxon>Bacillati</taxon>
        <taxon>Bacillota</taxon>
        <taxon>Bacilli</taxon>
        <taxon>Bacillales</taxon>
        <taxon>Alicyclobacillaceae</taxon>
        <taxon>Alicyclobacillus</taxon>
    </lineage>
</organism>
<evidence type="ECO:0000313" key="1">
    <source>
        <dbReference type="EMBL" id="MDQ0191573.1"/>
    </source>
</evidence>
<dbReference type="EMBL" id="JAUSTP010000056">
    <property type="protein sequence ID" value="MDQ0191573.1"/>
    <property type="molecule type" value="Genomic_DNA"/>
</dbReference>
<dbReference type="Proteomes" id="UP001232973">
    <property type="component" value="Unassembled WGS sequence"/>
</dbReference>
<sequence length="66" mass="7115">MCKALPSDLMEHGLKNDDGILVIIDGSKALRAAAVRDVLVRPSRKSTKSGTRPGCEMERCFQIGDG</sequence>
<proteinExistence type="predicted"/>
<protein>
    <submittedName>
        <fullName evidence="1">Uncharacterized protein</fullName>
    </submittedName>
</protein>
<reference evidence="1 2" key="1">
    <citation type="submission" date="2023-07" db="EMBL/GenBank/DDBJ databases">
        <title>Genomic Encyclopedia of Type Strains, Phase IV (KMG-IV): sequencing the most valuable type-strain genomes for metagenomic binning, comparative biology and taxonomic classification.</title>
        <authorList>
            <person name="Goeker M."/>
        </authorList>
    </citation>
    <scope>NUCLEOTIDE SEQUENCE [LARGE SCALE GENOMIC DNA]</scope>
    <source>
        <strain evidence="1 2">DSM 4006</strain>
    </source>
</reference>
<gene>
    <name evidence="1" type="ORF">J2S03_003444</name>
</gene>
<accession>A0ABT9XMM4</accession>
<name>A0ABT9XMM4_9BACL</name>
<keyword evidence="2" id="KW-1185">Reference proteome</keyword>
<comment type="caution">
    <text evidence="1">The sequence shown here is derived from an EMBL/GenBank/DDBJ whole genome shotgun (WGS) entry which is preliminary data.</text>
</comment>